<comment type="caution">
    <text evidence="1">The sequence shown here is derived from an EMBL/GenBank/DDBJ whole genome shotgun (WGS) entry which is preliminary data.</text>
</comment>
<name>A0A0G1MMY0_9BACT</name>
<gene>
    <name evidence="1" type="ORF">UX13_C0033G0001</name>
</gene>
<dbReference type="EMBL" id="LCLA01000033">
    <property type="protein sequence ID" value="KKU09691.1"/>
    <property type="molecule type" value="Genomic_DNA"/>
</dbReference>
<evidence type="ECO:0000313" key="2">
    <source>
        <dbReference type="Proteomes" id="UP000034329"/>
    </source>
</evidence>
<sequence length="302" mass="33760">IMEKKKIFSCSNPENLINPLKVKETIIFDLIKDLKKIKTGKQQHTEVNVYEGKEGIRALMKQLIKAKQFLSFGGTGRAYDALYEMSAIAKETANKGYKARIIEARFAQSGKVSNVSKHTGDNVKKWDLIASLDRKILQTELDRQLADYEKVRADFEVYNQRNKEPQNDLEKYLKAEKQASLNASVKDVEIAKARLDQNDLFSPVDGVILNDGDMAVGLYVTPANSPVSIVDTGSYYFEFEIGQKDIPDFPQAGKCKVKIDGMKDDMGGETGSVFSDGKKFSIKVKLAKTDNLLLGMKGEVKL</sequence>
<dbReference type="AlphaFoldDB" id="A0A0G1MMY0"/>
<reference evidence="1 2" key="1">
    <citation type="journal article" date="2015" name="Nature">
        <title>rRNA introns, odd ribosomes, and small enigmatic genomes across a large radiation of phyla.</title>
        <authorList>
            <person name="Brown C.T."/>
            <person name="Hug L.A."/>
            <person name="Thomas B.C."/>
            <person name="Sharon I."/>
            <person name="Castelle C.J."/>
            <person name="Singh A."/>
            <person name="Wilkins M.J."/>
            <person name="Williams K.H."/>
            <person name="Banfield J.F."/>
        </authorList>
    </citation>
    <scope>NUCLEOTIDE SEQUENCE [LARGE SCALE GENOMIC DNA]</scope>
</reference>
<accession>A0A0G1MMY0</accession>
<evidence type="ECO:0008006" key="3">
    <source>
        <dbReference type="Google" id="ProtNLM"/>
    </source>
</evidence>
<organism evidence="1 2">
    <name type="scientific">Candidatus Woesebacteria bacterium GW2011_GWB1_45_5</name>
    <dbReference type="NCBI Taxonomy" id="1618581"/>
    <lineage>
        <taxon>Bacteria</taxon>
        <taxon>Candidatus Woeseibacteriota</taxon>
    </lineage>
</organism>
<feature type="non-terminal residue" evidence="1">
    <location>
        <position position="1"/>
    </location>
</feature>
<dbReference type="SUPFAM" id="SSF111369">
    <property type="entry name" value="HlyD-like secretion proteins"/>
    <property type="match status" value="1"/>
</dbReference>
<dbReference type="GO" id="GO:1990281">
    <property type="term" value="C:efflux pump complex"/>
    <property type="evidence" value="ECO:0007669"/>
    <property type="project" value="TreeGrafter"/>
</dbReference>
<proteinExistence type="predicted"/>
<evidence type="ECO:0000313" key="1">
    <source>
        <dbReference type="EMBL" id="KKU09691.1"/>
    </source>
</evidence>
<dbReference type="PANTHER" id="PTHR30469">
    <property type="entry name" value="MULTIDRUG RESISTANCE PROTEIN MDTA"/>
    <property type="match status" value="1"/>
</dbReference>
<dbReference type="PANTHER" id="PTHR30469:SF15">
    <property type="entry name" value="HLYD FAMILY OF SECRETION PROTEINS"/>
    <property type="match status" value="1"/>
</dbReference>
<protein>
    <recommendedName>
        <fullName evidence="3">RND efflux pump membrane fusion protein barrel-sandwich domain-containing protein</fullName>
    </recommendedName>
</protein>
<dbReference type="GO" id="GO:0015562">
    <property type="term" value="F:efflux transmembrane transporter activity"/>
    <property type="evidence" value="ECO:0007669"/>
    <property type="project" value="TreeGrafter"/>
</dbReference>
<dbReference type="Proteomes" id="UP000034329">
    <property type="component" value="Unassembled WGS sequence"/>
</dbReference>
<dbReference type="Gene3D" id="2.40.50.100">
    <property type="match status" value="1"/>
</dbReference>